<name>A0A8J3YMN3_9ACTN</name>
<dbReference type="EMBL" id="BOPF01000020">
    <property type="protein sequence ID" value="GIJ48334.1"/>
    <property type="molecule type" value="Genomic_DNA"/>
</dbReference>
<comment type="caution">
    <text evidence="1">The sequence shown here is derived from an EMBL/GenBank/DDBJ whole genome shotgun (WGS) entry which is preliminary data.</text>
</comment>
<dbReference type="InterPro" id="IPR027417">
    <property type="entry name" value="P-loop_NTPase"/>
</dbReference>
<dbReference type="Proteomes" id="UP000619260">
    <property type="component" value="Unassembled WGS sequence"/>
</dbReference>
<reference evidence="1" key="1">
    <citation type="submission" date="2021-01" db="EMBL/GenBank/DDBJ databases">
        <title>Whole genome shotgun sequence of Virgisporangium aliadipatigenens NBRC 105644.</title>
        <authorList>
            <person name="Komaki H."/>
            <person name="Tamura T."/>
        </authorList>
    </citation>
    <scope>NUCLEOTIDE SEQUENCE</scope>
    <source>
        <strain evidence="1">NBRC 105644</strain>
    </source>
</reference>
<dbReference type="SUPFAM" id="SSF52540">
    <property type="entry name" value="P-loop containing nucleoside triphosphate hydrolases"/>
    <property type="match status" value="1"/>
</dbReference>
<accession>A0A8J3YMN3</accession>
<protein>
    <submittedName>
        <fullName evidence="1">Uncharacterized protein</fullName>
    </submittedName>
</protein>
<keyword evidence="2" id="KW-1185">Reference proteome</keyword>
<gene>
    <name evidence="1" type="ORF">Val02_52200</name>
</gene>
<evidence type="ECO:0000313" key="1">
    <source>
        <dbReference type="EMBL" id="GIJ48334.1"/>
    </source>
</evidence>
<proteinExistence type="predicted"/>
<sequence length="364" mass="40421">MERYTSGAGEHVRCPICQDDVSWTQDEIYRWDRANLAYEPLDLNRIASPEKRIDTLRTAYRRCPNPSGDTDLEHYLPWLYPMQRPPLVIGLVGGSQTGKTHLVAAMIGEIIRGGLHRYGLRWAPLDQARHEAFTQDFVNPLMAGEKVARTNPGTRLEYVDALLVSGATGSWPVVFFDISGEDFREGSRPARFVLGAGALIFLADPGRALGVVGDSNAEEADRDTSFQATLNRITAVRPATRGFVDVPATIVVSKSDRLRFRYPADFWMRHESPGPEPDPDLIRAESRDVYALLHRQPNAQPWLEPAHVFRRCTLHFVSATGGEPAPQGNRYPRGVRPRRVLEPLVALFAMCGVLGGARAGEVGV</sequence>
<dbReference type="AlphaFoldDB" id="A0A8J3YMN3"/>
<organism evidence="1 2">
    <name type="scientific">Virgisporangium aliadipatigenens</name>
    <dbReference type="NCBI Taxonomy" id="741659"/>
    <lineage>
        <taxon>Bacteria</taxon>
        <taxon>Bacillati</taxon>
        <taxon>Actinomycetota</taxon>
        <taxon>Actinomycetes</taxon>
        <taxon>Micromonosporales</taxon>
        <taxon>Micromonosporaceae</taxon>
        <taxon>Virgisporangium</taxon>
    </lineage>
</organism>
<evidence type="ECO:0000313" key="2">
    <source>
        <dbReference type="Proteomes" id="UP000619260"/>
    </source>
</evidence>